<gene>
    <name evidence="1" type="ORF">J2T19_000212</name>
</gene>
<reference evidence="1 2" key="1">
    <citation type="submission" date="2023-07" db="EMBL/GenBank/DDBJ databases">
        <title>Sorghum-associated microbial communities from plants grown in Nebraska, USA.</title>
        <authorList>
            <person name="Schachtman D."/>
        </authorList>
    </citation>
    <scope>NUCLEOTIDE SEQUENCE [LARGE SCALE GENOMIC DNA]</scope>
    <source>
        <strain evidence="1 2">DS1314</strain>
    </source>
</reference>
<sequence length="88" mass="9701">MRLGAGYAPSEWTSKRRPAVQVLVRAKSASKADEIARAVYVDLAGKTEFNFGTTRVIKCIANQSAPIYLGKDANERTMYSLNFTLTTI</sequence>
<name>A0ABT9W6B6_9BACL</name>
<comment type="caution">
    <text evidence="1">The sequence shown here is derived from an EMBL/GenBank/DDBJ whole genome shotgun (WGS) entry which is preliminary data.</text>
</comment>
<proteinExistence type="predicted"/>
<dbReference type="InterPro" id="IPR024411">
    <property type="entry name" value="Tail_terminator_phage"/>
</dbReference>
<protein>
    <submittedName>
        <fullName evidence="1">Uncharacterized protein</fullName>
    </submittedName>
</protein>
<evidence type="ECO:0000313" key="2">
    <source>
        <dbReference type="Proteomes" id="UP001233836"/>
    </source>
</evidence>
<keyword evidence="2" id="KW-1185">Reference proteome</keyword>
<dbReference type="EMBL" id="JAUSTI010000001">
    <property type="protein sequence ID" value="MDQ0168775.1"/>
    <property type="molecule type" value="Genomic_DNA"/>
</dbReference>
<accession>A0ABT9W6B6</accession>
<evidence type="ECO:0000313" key="1">
    <source>
        <dbReference type="EMBL" id="MDQ0168775.1"/>
    </source>
</evidence>
<organism evidence="1 2">
    <name type="scientific">Paenibacillus tundrae</name>
    <dbReference type="NCBI Taxonomy" id="528187"/>
    <lineage>
        <taxon>Bacteria</taxon>
        <taxon>Bacillati</taxon>
        <taxon>Bacillota</taxon>
        <taxon>Bacilli</taxon>
        <taxon>Bacillales</taxon>
        <taxon>Paenibacillaceae</taxon>
        <taxon>Paenibacillus</taxon>
    </lineage>
</organism>
<dbReference type="Proteomes" id="UP001233836">
    <property type="component" value="Unassembled WGS sequence"/>
</dbReference>
<dbReference type="Pfam" id="PF12691">
    <property type="entry name" value="Phage_tail_terminator_6"/>
    <property type="match status" value="1"/>
</dbReference>